<gene>
    <name evidence="1" type="ordered locus">DKAM_1060</name>
</gene>
<dbReference type="eggNOG" id="arCOG10625">
    <property type="taxonomic scope" value="Archaea"/>
</dbReference>
<name>B8D5K5_DESA1</name>
<dbReference type="EMBL" id="CP001140">
    <property type="protein sequence ID" value="ACL11386.1"/>
    <property type="molecule type" value="Genomic_DNA"/>
</dbReference>
<accession>B8D5K5</accession>
<dbReference type="HOGENOM" id="CLU_2519604_0_0_2"/>
<sequence length="84" mass="9440">MSGGIGIIGELRGKLSEIGCRNTELSQRLELYYCGDSTVIMVEVFKDTVLIDIVNPLTDELVEDVIRVLPPRKTMIRILERGFT</sequence>
<evidence type="ECO:0000313" key="1">
    <source>
        <dbReference type="EMBL" id="ACL11386.1"/>
    </source>
</evidence>
<protein>
    <submittedName>
        <fullName evidence="1">Uncharacterized protein</fullName>
    </submittedName>
</protein>
<evidence type="ECO:0000313" key="2">
    <source>
        <dbReference type="Proteomes" id="UP000006903"/>
    </source>
</evidence>
<dbReference type="KEGG" id="dka:DKAM_1060"/>
<organism evidence="1 2">
    <name type="scientific">Desulfurococcus amylolyticus (strain DSM 18924 / JCM 16383 / VKM B-2413 / 1221n)</name>
    <name type="common">Desulfurococcus kamchatkensis</name>
    <dbReference type="NCBI Taxonomy" id="490899"/>
    <lineage>
        <taxon>Archaea</taxon>
        <taxon>Thermoproteota</taxon>
        <taxon>Thermoprotei</taxon>
        <taxon>Desulfurococcales</taxon>
        <taxon>Desulfurococcaceae</taxon>
        <taxon>Desulfurococcus</taxon>
    </lineage>
</organism>
<reference evidence="1 2" key="1">
    <citation type="journal article" date="2009" name="J. Bacteriol.">
        <title>Complete genome sequence of the anaerobic, protein-degrading hyperthermophilic crenarchaeon Desulfurococcus kamchatkensis.</title>
        <authorList>
            <person name="Ravin N.V."/>
            <person name="Mardanov A.V."/>
            <person name="Beletsky A.V."/>
            <person name="Kublanov I.V."/>
            <person name="Kolganova T.V."/>
            <person name="Lebedinsky A.V."/>
            <person name="Chernyh N.A."/>
            <person name="Bonch-Osmolovskaya E.A."/>
            <person name="Skryabin K.G."/>
        </authorList>
    </citation>
    <scope>NUCLEOTIDE SEQUENCE [LARGE SCALE GENOMIC DNA]</scope>
    <source>
        <strain evidence="2">DSM 18924 / JCM 16383 / VKM B-2413 / 1221n</strain>
    </source>
</reference>
<proteinExistence type="predicted"/>
<dbReference type="Proteomes" id="UP000006903">
    <property type="component" value="Chromosome"/>
</dbReference>
<dbReference type="AlphaFoldDB" id="B8D5K5"/>